<protein>
    <recommendedName>
        <fullName evidence="4">Secreted protein</fullName>
    </recommendedName>
</protein>
<dbReference type="EMBL" id="JBEOZM010000013">
    <property type="protein sequence ID" value="MER6270918.1"/>
    <property type="molecule type" value="Genomic_DNA"/>
</dbReference>
<sequence>MGKRKTARLLAAGALLAGGVTASAVGSADAANARSVATVQSCYGSAHTDYFYRRDSGGNAFYPDQGSYLTTTSACGDININPWVSYSFTVCFKATGSCNGWHYAPANQWTVIASQVLDGTKFYVQAKTTTDEPVAELAY</sequence>
<keyword evidence="1" id="KW-0732">Signal</keyword>
<name>A0ABV1TMQ1_9ACTN</name>
<dbReference type="RefSeq" id="WP_351959384.1">
    <property type="nucleotide sequence ID" value="NZ_JBEOZM010000013.1"/>
</dbReference>
<feature type="chain" id="PRO_5045295455" description="Secreted protein" evidence="1">
    <location>
        <begin position="25"/>
        <end position="139"/>
    </location>
</feature>
<comment type="caution">
    <text evidence="2">The sequence shown here is derived from an EMBL/GenBank/DDBJ whole genome shotgun (WGS) entry which is preliminary data.</text>
</comment>
<gene>
    <name evidence="2" type="ORF">ABT211_27030</name>
</gene>
<keyword evidence="3" id="KW-1185">Reference proteome</keyword>
<evidence type="ECO:0008006" key="4">
    <source>
        <dbReference type="Google" id="ProtNLM"/>
    </source>
</evidence>
<evidence type="ECO:0000256" key="1">
    <source>
        <dbReference type="SAM" id="SignalP"/>
    </source>
</evidence>
<evidence type="ECO:0000313" key="3">
    <source>
        <dbReference type="Proteomes" id="UP001490365"/>
    </source>
</evidence>
<feature type="signal peptide" evidence="1">
    <location>
        <begin position="1"/>
        <end position="24"/>
    </location>
</feature>
<evidence type="ECO:0000313" key="2">
    <source>
        <dbReference type="EMBL" id="MER6270918.1"/>
    </source>
</evidence>
<reference evidence="2 3" key="1">
    <citation type="submission" date="2024-06" db="EMBL/GenBank/DDBJ databases">
        <title>The Natural Products Discovery Center: Release of the First 8490 Sequenced Strains for Exploring Actinobacteria Biosynthetic Diversity.</title>
        <authorList>
            <person name="Kalkreuter E."/>
            <person name="Kautsar S.A."/>
            <person name="Yang D."/>
            <person name="Bader C.D."/>
            <person name="Teijaro C.N."/>
            <person name="Fluegel L."/>
            <person name="Davis C.M."/>
            <person name="Simpson J.R."/>
            <person name="Lauterbach L."/>
            <person name="Steele A.D."/>
            <person name="Gui C."/>
            <person name="Meng S."/>
            <person name="Li G."/>
            <person name="Viehrig K."/>
            <person name="Ye F."/>
            <person name="Su P."/>
            <person name="Kiefer A.F."/>
            <person name="Nichols A."/>
            <person name="Cepeda A.J."/>
            <person name="Yan W."/>
            <person name="Fan B."/>
            <person name="Jiang Y."/>
            <person name="Adhikari A."/>
            <person name="Zheng C.-J."/>
            <person name="Schuster L."/>
            <person name="Cowan T.M."/>
            <person name="Smanski M.J."/>
            <person name="Chevrette M.G."/>
            <person name="De Carvalho L.P.S."/>
            <person name="Shen B."/>
        </authorList>
    </citation>
    <scope>NUCLEOTIDE SEQUENCE [LARGE SCALE GENOMIC DNA]</scope>
    <source>
        <strain evidence="2 3">NPDC001694</strain>
    </source>
</reference>
<proteinExistence type="predicted"/>
<dbReference type="Proteomes" id="UP001490365">
    <property type="component" value="Unassembled WGS sequence"/>
</dbReference>
<organism evidence="2 3">
    <name type="scientific">Streptomyces sp. 900105755</name>
    <dbReference type="NCBI Taxonomy" id="3154389"/>
    <lineage>
        <taxon>Bacteria</taxon>
        <taxon>Bacillati</taxon>
        <taxon>Actinomycetota</taxon>
        <taxon>Actinomycetes</taxon>
        <taxon>Kitasatosporales</taxon>
        <taxon>Streptomycetaceae</taxon>
        <taxon>Streptomyces</taxon>
    </lineage>
</organism>
<accession>A0ABV1TMQ1</accession>